<reference evidence="12" key="1">
    <citation type="submission" date="2020-09" db="EMBL/GenBank/DDBJ databases">
        <title>Hoyosella lacisalsi sp. nov., a halotolerant actinobacterium isolated from soil of Lake Gudzhirganskoe.</title>
        <authorList>
            <person name="Yang Q."/>
            <person name="Guo P.Y."/>
            <person name="Liu S.W."/>
            <person name="Li F.N."/>
            <person name="Sun C.H."/>
        </authorList>
    </citation>
    <scope>NUCLEOTIDE SEQUENCE</scope>
    <source>
        <strain evidence="12">G463</strain>
    </source>
</reference>
<dbReference type="AlphaFoldDB" id="A0A927JC69"/>
<dbReference type="Pfam" id="PF13490">
    <property type="entry name" value="zf-HC2"/>
    <property type="match status" value="1"/>
</dbReference>
<dbReference type="EMBL" id="JACYWE010000002">
    <property type="protein sequence ID" value="MBD8505722.1"/>
    <property type="molecule type" value="Genomic_DNA"/>
</dbReference>
<dbReference type="GO" id="GO:0005886">
    <property type="term" value="C:plasma membrane"/>
    <property type="evidence" value="ECO:0007669"/>
    <property type="project" value="UniProtKB-SubCell"/>
</dbReference>
<evidence type="ECO:0000256" key="1">
    <source>
        <dbReference type="ARBA" id="ARBA00004162"/>
    </source>
</evidence>
<dbReference type="Pfam" id="PF10099">
    <property type="entry name" value="RskA_C"/>
    <property type="match status" value="1"/>
</dbReference>
<dbReference type="Gene3D" id="1.10.10.1320">
    <property type="entry name" value="Anti-sigma factor, zinc-finger domain"/>
    <property type="match status" value="1"/>
</dbReference>
<dbReference type="GO" id="GO:0016989">
    <property type="term" value="F:sigma factor antagonist activity"/>
    <property type="evidence" value="ECO:0007669"/>
    <property type="project" value="TreeGrafter"/>
</dbReference>
<organism evidence="12 13">
    <name type="scientific">Lolliginicoccus lacisalsi</name>
    <dbReference type="NCBI Taxonomy" id="2742202"/>
    <lineage>
        <taxon>Bacteria</taxon>
        <taxon>Bacillati</taxon>
        <taxon>Actinomycetota</taxon>
        <taxon>Actinomycetes</taxon>
        <taxon>Mycobacteriales</taxon>
        <taxon>Hoyosellaceae</taxon>
        <taxon>Lolliginicoccus</taxon>
    </lineage>
</organism>
<feature type="domain" description="Putative zinc-finger" evidence="11">
    <location>
        <begin position="5"/>
        <end position="35"/>
    </location>
</feature>
<proteinExistence type="predicted"/>
<evidence type="ECO:0000256" key="4">
    <source>
        <dbReference type="ARBA" id="ARBA00022989"/>
    </source>
</evidence>
<evidence type="ECO:0000256" key="2">
    <source>
        <dbReference type="ARBA" id="ARBA00022475"/>
    </source>
</evidence>
<dbReference type="PANTHER" id="PTHR37461">
    <property type="entry name" value="ANTI-SIGMA-K FACTOR RSKA"/>
    <property type="match status" value="1"/>
</dbReference>
<evidence type="ECO:0000313" key="13">
    <source>
        <dbReference type="Proteomes" id="UP000642993"/>
    </source>
</evidence>
<keyword evidence="3" id="KW-0812">Transmembrane</keyword>
<evidence type="ECO:0000256" key="3">
    <source>
        <dbReference type="ARBA" id="ARBA00022692"/>
    </source>
</evidence>
<name>A0A927JC69_9ACTN</name>
<evidence type="ECO:0000256" key="7">
    <source>
        <dbReference type="ARBA" id="ARBA00023163"/>
    </source>
</evidence>
<dbReference type="InterPro" id="IPR051474">
    <property type="entry name" value="Anti-sigma-K/W_factor"/>
</dbReference>
<keyword evidence="4" id="KW-1133">Transmembrane helix</keyword>
<keyword evidence="13" id="KW-1185">Reference proteome</keyword>
<comment type="subcellular location">
    <subcellularLocation>
        <location evidence="1">Cell membrane</location>
        <topology evidence="1">Single-pass membrane protein</topology>
    </subcellularLocation>
</comment>
<dbReference type="Proteomes" id="UP000642993">
    <property type="component" value="Unassembled WGS sequence"/>
</dbReference>
<keyword evidence="7" id="KW-0804">Transcription</keyword>
<evidence type="ECO:0000256" key="8">
    <source>
        <dbReference type="ARBA" id="ARBA00029829"/>
    </source>
</evidence>
<evidence type="ECO:0000256" key="9">
    <source>
        <dbReference type="ARBA" id="ARBA00030803"/>
    </source>
</evidence>
<keyword evidence="2" id="KW-1003">Cell membrane</keyword>
<evidence type="ECO:0000259" key="11">
    <source>
        <dbReference type="Pfam" id="PF13490"/>
    </source>
</evidence>
<dbReference type="PANTHER" id="PTHR37461:SF1">
    <property type="entry name" value="ANTI-SIGMA-K FACTOR RSKA"/>
    <property type="match status" value="1"/>
</dbReference>
<dbReference type="InterPro" id="IPR018764">
    <property type="entry name" value="RskA_C"/>
</dbReference>
<evidence type="ECO:0000259" key="10">
    <source>
        <dbReference type="Pfam" id="PF10099"/>
    </source>
</evidence>
<accession>A0A927JC69</accession>
<comment type="caution">
    <text evidence="12">The sequence shown here is derived from an EMBL/GenBank/DDBJ whole genome shotgun (WGS) entry which is preliminary data.</text>
</comment>
<dbReference type="InterPro" id="IPR027383">
    <property type="entry name" value="Znf_put"/>
</dbReference>
<sequence>MRIDFHSLTGAYVLDALPAFERERFEVHLKRCPMCAHEVAELREATARIGAASALAPPPELKERVMAEVAQTRQRPPEVKPDRSHRSWIPAASVVLAAASMVVAIGLGIQLGQVNQQLSEETQARELLAQQYEQFAGLVTADDARIVVTEIEGGGTASAVFAMSHDSALFVTHDLAPLPPDLAYQLWVIQPDGTHSPGVMNPDPGSESASMLAQGIGDEAQLALTVEPAGGSPQGTTPPIMVLPLE</sequence>
<evidence type="ECO:0000256" key="6">
    <source>
        <dbReference type="ARBA" id="ARBA00023136"/>
    </source>
</evidence>
<evidence type="ECO:0000256" key="5">
    <source>
        <dbReference type="ARBA" id="ARBA00023015"/>
    </source>
</evidence>
<dbReference type="RefSeq" id="WP_192038193.1">
    <property type="nucleotide sequence ID" value="NZ_JACYWE010000002.1"/>
</dbReference>
<dbReference type="InterPro" id="IPR041916">
    <property type="entry name" value="Anti_sigma_zinc_sf"/>
</dbReference>
<gene>
    <name evidence="12" type="ORF">HT102_04385</name>
</gene>
<keyword evidence="6" id="KW-0472">Membrane</keyword>
<evidence type="ECO:0000313" key="12">
    <source>
        <dbReference type="EMBL" id="MBD8505722.1"/>
    </source>
</evidence>
<dbReference type="GO" id="GO:0006417">
    <property type="term" value="P:regulation of translation"/>
    <property type="evidence" value="ECO:0007669"/>
    <property type="project" value="TreeGrafter"/>
</dbReference>
<protein>
    <recommendedName>
        <fullName evidence="9">Regulator of SigK</fullName>
    </recommendedName>
    <alternativeName>
        <fullName evidence="8">Sigma-K anti-sigma factor RskA</fullName>
    </alternativeName>
</protein>
<keyword evidence="5" id="KW-0805">Transcription regulation</keyword>
<feature type="domain" description="Anti-sigma K factor RskA C-terminal" evidence="10">
    <location>
        <begin position="96"/>
        <end position="240"/>
    </location>
</feature>